<name>A0AAN4PAJ4_STRAP</name>
<dbReference type="Gene3D" id="3.30.460.10">
    <property type="entry name" value="Beta Polymerase, domain 2"/>
    <property type="match status" value="1"/>
</dbReference>
<comment type="caution">
    <text evidence="1">The sequence shown here is derived from an EMBL/GenBank/DDBJ whole genome shotgun (WGS) entry which is preliminary data.</text>
</comment>
<dbReference type="InterPro" id="IPR043519">
    <property type="entry name" value="NT_sf"/>
</dbReference>
<dbReference type="PROSITE" id="PS51257">
    <property type="entry name" value="PROKAR_LIPOPROTEIN"/>
    <property type="match status" value="1"/>
</dbReference>
<sequence>MNKTELLLQRLDEIGQSLKDSNQALALLALGSCGTERERLDQYSDLDFFVIVKDGYKQLYIQDLTWLSKLEPIAFHYQNTVDGHKVLFEDDVFCEFAVFEAHELVNIPFAEGKIIWKEVGFDETICQPQRLPSKENRDREWLLGEISCNLYLGLDRYQRGEKLAAYDFIQNRSVKLWTELISLETTSQSNFIDIFNTNRRFEEGYPKEAKQLPHFLQGYERISESAQALLEYLDKHYSLNPFIKEKFVIYYKKDSA</sequence>
<dbReference type="SUPFAM" id="SSF81301">
    <property type="entry name" value="Nucleotidyltransferase"/>
    <property type="match status" value="1"/>
</dbReference>
<evidence type="ECO:0008006" key="3">
    <source>
        <dbReference type="Google" id="ProtNLM"/>
    </source>
</evidence>
<accession>A0AAN4PAJ4</accession>
<dbReference type="Proteomes" id="UP000016981">
    <property type="component" value="Unassembled WGS sequence"/>
</dbReference>
<dbReference type="EMBL" id="BASY01000019">
    <property type="protein sequence ID" value="GAD47096.1"/>
    <property type="molecule type" value="Genomic_DNA"/>
</dbReference>
<dbReference type="AlphaFoldDB" id="A0AAN4PAJ4"/>
<gene>
    <name evidence="1" type="ORF">ANG6_1591</name>
</gene>
<protein>
    <recommendedName>
        <fullName evidence="3">Streptomycin adenylyltransferase</fullName>
    </recommendedName>
</protein>
<evidence type="ECO:0000313" key="2">
    <source>
        <dbReference type="Proteomes" id="UP000016981"/>
    </source>
</evidence>
<evidence type="ECO:0000313" key="1">
    <source>
        <dbReference type="EMBL" id="GAD47096.1"/>
    </source>
</evidence>
<organism evidence="1 2">
    <name type="scientific">Streptococcus anginosus T5</name>
    <dbReference type="NCBI Taxonomy" id="1163302"/>
    <lineage>
        <taxon>Bacteria</taxon>
        <taxon>Bacillati</taxon>
        <taxon>Bacillota</taxon>
        <taxon>Bacilli</taxon>
        <taxon>Lactobacillales</taxon>
        <taxon>Streptococcaceae</taxon>
        <taxon>Streptococcus</taxon>
        <taxon>Streptococcus anginosus group</taxon>
    </lineage>
</organism>
<proteinExistence type="predicted"/>
<reference evidence="2" key="1">
    <citation type="submission" date="2013-09" db="EMBL/GenBank/DDBJ databases">
        <title>Genome Sequences of seven clinical isolates and type strains of anginosus group streptococci.</title>
        <authorList>
            <person name="Maruyama F."/>
            <person name="Sakurai A."/>
            <person name="Ogura Y."/>
            <person name="Homma H."/>
            <person name="Takahashi N."/>
            <person name="Ohtsubo Y."/>
            <person name="Hoshino T."/>
            <person name="Okahashi N."/>
            <person name="Nakagawa I."/>
            <person name="Kimura S."/>
            <person name="Fujiwara T."/>
            <person name="Hayashi T."/>
            <person name="Shintani S."/>
        </authorList>
    </citation>
    <scope>NUCLEOTIDE SEQUENCE [LARGE SCALE GENOMIC DNA]</scope>
    <source>
        <strain evidence="2">T5</strain>
    </source>
</reference>